<gene>
    <name evidence="1" type="ORF">B9Q01_03330</name>
</gene>
<evidence type="ECO:0000313" key="2">
    <source>
        <dbReference type="Proteomes" id="UP000240880"/>
    </source>
</evidence>
<accession>A0A2R6ABU4</accession>
<proteinExistence type="predicted"/>
<name>A0A2R6ABU4_9ARCH</name>
<reference evidence="1 2" key="1">
    <citation type="submission" date="2017-04" db="EMBL/GenBank/DDBJ databases">
        <title>Novel microbial lineages endemic to geothermal iron-oxide mats fill important gaps in the evolutionary history of Archaea.</title>
        <authorList>
            <person name="Jay Z.J."/>
            <person name="Beam J.P."/>
            <person name="Dlakic M."/>
            <person name="Rusch D.B."/>
            <person name="Kozubal M.A."/>
            <person name="Inskeep W.P."/>
        </authorList>
    </citation>
    <scope>NUCLEOTIDE SEQUENCE [LARGE SCALE GENOMIC DNA]</scope>
    <source>
        <strain evidence="1">OSP_D</strain>
    </source>
</reference>
<organism evidence="1 2">
    <name type="scientific">Candidatus Marsarchaeota G1 archaeon OSP_D</name>
    <dbReference type="NCBI Taxonomy" id="1978155"/>
    <lineage>
        <taxon>Archaea</taxon>
        <taxon>Candidatus Marsarchaeota</taxon>
        <taxon>Candidatus Marsarchaeota group 1</taxon>
    </lineage>
</organism>
<evidence type="ECO:0000313" key="1">
    <source>
        <dbReference type="EMBL" id="PSN83807.1"/>
    </source>
</evidence>
<protein>
    <submittedName>
        <fullName evidence="1">Uncharacterized protein</fullName>
    </submittedName>
</protein>
<dbReference type="EMBL" id="NEXC01000014">
    <property type="protein sequence ID" value="PSN83807.1"/>
    <property type="molecule type" value="Genomic_DNA"/>
</dbReference>
<dbReference type="AlphaFoldDB" id="A0A2R6ABU4"/>
<sequence>MLEDLNVQDLIQSGTNKRRRLYDSSFSELRAVLEWQFFKRGKTVLALPAHNSSRECFLCRGINQNLTLKESLTAPTVVSRSTVTLTLAWFS</sequence>
<comment type="caution">
    <text evidence="1">The sequence shown here is derived from an EMBL/GenBank/DDBJ whole genome shotgun (WGS) entry which is preliminary data.</text>
</comment>
<dbReference type="Proteomes" id="UP000240880">
    <property type="component" value="Unassembled WGS sequence"/>
</dbReference>